<dbReference type="Gene3D" id="3.40.50.300">
    <property type="entry name" value="P-loop containing nucleotide triphosphate hydrolases"/>
    <property type="match status" value="1"/>
</dbReference>
<sequence length="692" mass="76545">MLKDPATLEEACIPAVAGWMQLHIAHKKNYLLQDPNGLELAVLNQKTANALQSLDTLGAIRYEAYVTVQYWTAQINTAKGTATNTMVDIEVNINGPLDRADEVGRALSKAGVFLQRPSVLPSGTPYHNPHVIHLSGIQEPSVDPAIPEAPGLADSSTGKLDIQAVLSCLDQSGDLIPTIVDERIITTKLKEHCAPGAIEYLKYHGSRRPKELKAILDKEVVLTTYETVSAEFVRGDSPLYKVAWFRIVLDEAHYICGQQTKRFCAASALQAQHRWCMTGTPIQNRLDDLCALIRFLKVPYLDNAFSFGNYISKPIEQNQSYGVARLRSLLKSIYLRRTTELLTVPEPTISVRRLDFTDMERQSYNDVAVSYKRAMDEIVSGRRKGNSQLGLCQATLRLRRFCNNGHSASAIVGSTAQNAEDMFGYLQQTGKTVCTCCSKELNTFGDAEDPHSGVFASCLHLFCPACIYQFQANSPNGGFQCPTCGTWSEHTGTELGDVSQQISPSFNGVDCYNTKLVALHHDIIQYQQSEKGIIFTSWRDTISVISSLLKATGIDHRIVEGSMSIPDRKASLEQFQSDPNCTILLMTFGTGSAGLNLTAASRIHIVEPQWNPSVESQAIGRAVRLGQEKDVTVTRYIMKNTVEEYMENVQTRKAQMASIGWDADKDKAADEKLKLVAKMVFDPETSPDVEMD</sequence>
<evidence type="ECO:0000256" key="5">
    <source>
        <dbReference type="ARBA" id="ARBA00022801"/>
    </source>
</evidence>
<dbReference type="SMART" id="SM00490">
    <property type="entry name" value="HELICc"/>
    <property type="match status" value="1"/>
</dbReference>
<dbReference type="Gene3D" id="3.30.40.10">
    <property type="entry name" value="Zinc/RING finger domain, C3HC4 (zinc finger)"/>
    <property type="match status" value="1"/>
</dbReference>
<keyword evidence="2" id="KW-0479">Metal-binding</keyword>
<feature type="domain" description="RING-type" evidence="10">
    <location>
        <begin position="434"/>
        <end position="484"/>
    </location>
</feature>
<feature type="domain" description="Helicase C-terminal" evidence="12">
    <location>
        <begin position="518"/>
        <end position="674"/>
    </location>
</feature>
<accession>A0ABR3TXV3</accession>
<evidence type="ECO:0000313" key="14">
    <source>
        <dbReference type="Proteomes" id="UP001521184"/>
    </source>
</evidence>
<comment type="caution">
    <text evidence="13">The sequence shown here is derived from an EMBL/GenBank/DDBJ whole genome shotgun (WGS) entry which is preliminary data.</text>
</comment>
<proteinExistence type="inferred from homology"/>
<dbReference type="PANTHER" id="PTHR45626">
    <property type="entry name" value="TRANSCRIPTION TERMINATION FACTOR 2-RELATED"/>
    <property type="match status" value="1"/>
</dbReference>
<dbReference type="SUPFAM" id="SSF57850">
    <property type="entry name" value="RING/U-box"/>
    <property type="match status" value="1"/>
</dbReference>
<dbReference type="InterPro" id="IPR038718">
    <property type="entry name" value="SNF2-like_sf"/>
</dbReference>
<keyword evidence="5" id="KW-0378">Hydrolase</keyword>
<dbReference type="EMBL" id="JAKEKT020000013">
    <property type="protein sequence ID" value="KAL1647100.1"/>
    <property type="molecule type" value="Genomic_DNA"/>
</dbReference>
<evidence type="ECO:0000256" key="3">
    <source>
        <dbReference type="ARBA" id="ARBA00022741"/>
    </source>
</evidence>
<dbReference type="InterPro" id="IPR001650">
    <property type="entry name" value="Helicase_C-like"/>
</dbReference>
<evidence type="ECO:0000256" key="2">
    <source>
        <dbReference type="ARBA" id="ARBA00022723"/>
    </source>
</evidence>
<dbReference type="InterPro" id="IPR013083">
    <property type="entry name" value="Znf_RING/FYVE/PHD"/>
</dbReference>
<dbReference type="PROSITE" id="PS51192">
    <property type="entry name" value="HELICASE_ATP_BIND_1"/>
    <property type="match status" value="1"/>
</dbReference>
<keyword evidence="7" id="KW-0862">Zinc</keyword>
<dbReference type="SMART" id="SM00487">
    <property type="entry name" value="DEXDc"/>
    <property type="match status" value="1"/>
</dbReference>
<feature type="domain" description="Helicase ATP-binding" evidence="11">
    <location>
        <begin position="175"/>
        <end position="299"/>
    </location>
</feature>
<name>A0ABR3TXV3_9PEZI</name>
<dbReference type="Proteomes" id="UP001521184">
    <property type="component" value="Unassembled WGS sequence"/>
</dbReference>
<evidence type="ECO:0000259" key="11">
    <source>
        <dbReference type="PROSITE" id="PS51192"/>
    </source>
</evidence>
<dbReference type="Pfam" id="PF00271">
    <property type="entry name" value="Helicase_C"/>
    <property type="match status" value="1"/>
</dbReference>
<dbReference type="PROSITE" id="PS50089">
    <property type="entry name" value="ZF_RING_2"/>
    <property type="match status" value="1"/>
</dbReference>
<evidence type="ECO:0000256" key="9">
    <source>
        <dbReference type="PROSITE-ProRule" id="PRU00175"/>
    </source>
</evidence>
<evidence type="ECO:0000256" key="7">
    <source>
        <dbReference type="ARBA" id="ARBA00022833"/>
    </source>
</evidence>
<evidence type="ECO:0000256" key="8">
    <source>
        <dbReference type="ARBA" id="ARBA00022840"/>
    </source>
</evidence>
<dbReference type="InterPro" id="IPR050628">
    <property type="entry name" value="SNF2_RAD54_helicase_TF"/>
</dbReference>
<organism evidence="13 14">
    <name type="scientific">Diplodia intermedia</name>
    <dbReference type="NCBI Taxonomy" id="856260"/>
    <lineage>
        <taxon>Eukaryota</taxon>
        <taxon>Fungi</taxon>
        <taxon>Dikarya</taxon>
        <taxon>Ascomycota</taxon>
        <taxon>Pezizomycotina</taxon>
        <taxon>Dothideomycetes</taxon>
        <taxon>Dothideomycetes incertae sedis</taxon>
        <taxon>Botryosphaeriales</taxon>
        <taxon>Botryosphaeriaceae</taxon>
        <taxon>Diplodia</taxon>
    </lineage>
</organism>
<dbReference type="PROSITE" id="PS51194">
    <property type="entry name" value="HELICASE_CTER"/>
    <property type="match status" value="1"/>
</dbReference>
<protein>
    <submittedName>
        <fullName evidence="13">Uncharacterized protein</fullName>
    </submittedName>
</protein>
<dbReference type="InterPro" id="IPR027417">
    <property type="entry name" value="P-loop_NTPase"/>
</dbReference>
<keyword evidence="4 9" id="KW-0863">Zinc-finger</keyword>
<evidence type="ECO:0000256" key="6">
    <source>
        <dbReference type="ARBA" id="ARBA00022806"/>
    </source>
</evidence>
<dbReference type="SUPFAM" id="SSF52540">
    <property type="entry name" value="P-loop containing nucleoside triphosphate hydrolases"/>
    <property type="match status" value="1"/>
</dbReference>
<evidence type="ECO:0000259" key="10">
    <source>
        <dbReference type="PROSITE" id="PS50089"/>
    </source>
</evidence>
<dbReference type="Gene3D" id="3.40.50.10810">
    <property type="entry name" value="Tandem AAA-ATPase domain"/>
    <property type="match status" value="1"/>
</dbReference>
<comment type="similarity">
    <text evidence="1">Belongs to the SNF2/RAD54 helicase family.</text>
</comment>
<dbReference type="InterPro" id="IPR014001">
    <property type="entry name" value="Helicase_ATP-bd"/>
</dbReference>
<gene>
    <name evidence="13" type="ORF">SLS58_002871</name>
</gene>
<evidence type="ECO:0000256" key="1">
    <source>
        <dbReference type="ARBA" id="ARBA00007025"/>
    </source>
</evidence>
<keyword evidence="8" id="KW-0067">ATP-binding</keyword>
<keyword evidence="3" id="KW-0547">Nucleotide-binding</keyword>
<dbReference type="CDD" id="cd18793">
    <property type="entry name" value="SF2_C_SNF"/>
    <property type="match status" value="1"/>
</dbReference>
<dbReference type="InterPro" id="IPR049730">
    <property type="entry name" value="SNF2/RAD54-like_C"/>
</dbReference>
<evidence type="ECO:0000259" key="12">
    <source>
        <dbReference type="PROSITE" id="PS51194"/>
    </source>
</evidence>
<keyword evidence="6" id="KW-0347">Helicase</keyword>
<evidence type="ECO:0000313" key="13">
    <source>
        <dbReference type="EMBL" id="KAL1647100.1"/>
    </source>
</evidence>
<dbReference type="Pfam" id="PF00176">
    <property type="entry name" value="SNF2-rel_dom"/>
    <property type="match status" value="1"/>
</dbReference>
<dbReference type="InterPro" id="IPR017907">
    <property type="entry name" value="Znf_RING_CS"/>
</dbReference>
<dbReference type="InterPro" id="IPR001841">
    <property type="entry name" value="Znf_RING"/>
</dbReference>
<dbReference type="InterPro" id="IPR000330">
    <property type="entry name" value="SNF2_N"/>
</dbReference>
<dbReference type="PANTHER" id="PTHR45626:SF52">
    <property type="entry name" value="SINGLE-STRANDED DNA-DEPENDENT ATPASE (EUROFUNG)"/>
    <property type="match status" value="1"/>
</dbReference>
<keyword evidence="14" id="KW-1185">Reference proteome</keyword>
<dbReference type="PROSITE" id="PS00518">
    <property type="entry name" value="ZF_RING_1"/>
    <property type="match status" value="1"/>
</dbReference>
<reference evidence="13 14" key="1">
    <citation type="journal article" date="2023" name="Plant Dis.">
        <title>First Report of Diplodia intermedia Causing Canker and Dieback Diseases on Apple Trees in Canada.</title>
        <authorList>
            <person name="Ellouze W."/>
            <person name="Ilyukhin E."/>
            <person name="Sulman M."/>
            <person name="Ali S."/>
        </authorList>
    </citation>
    <scope>NUCLEOTIDE SEQUENCE [LARGE SCALE GENOMIC DNA]</scope>
    <source>
        <strain evidence="13 14">M45-28</strain>
    </source>
</reference>
<evidence type="ECO:0000256" key="4">
    <source>
        <dbReference type="ARBA" id="ARBA00022771"/>
    </source>
</evidence>
<dbReference type="CDD" id="cd18008">
    <property type="entry name" value="DEXDc_SHPRH-like"/>
    <property type="match status" value="1"/>
</dbReference>